<dbReference type="EMBL" id="RPOK01000003">
    <property type="protein sequence ID" value="RPJ66426.1"/>
    <property type="molecule type" value="Genomic_DNA"/>
</dbReference>
<evidence type="ECO:0000313" key="4">
    <source>
        <dbReference type="Proteomes" id="UP000275281"/>
    </source>
</evidence>
<keyword evidence="1" id="KW-0812">Transmembrane</keyword>
<dbReference type="OrthoDB" id="8754159at2"/>
<feature type="domain" description="YdbS-like PH" evidence="2">
    <location>
        <begin position="61"/>
        <end position="131"/>
    </location>
</feature>
<proteinExistence type="predicted"/>
<sequence length="180" mass="19909">MKERILLTAEFNPSVKTYWVLMVVIVSGFTVIGIPLLIVTLPLAFFISGRVLKAMSANLYERKLVVKRGVFNKVEKSIPLEKITDVALIQGPIMRAFDLQQLSFETAGQSGEGALVSLLGIKDAEMFRETILQQKDALLSVSSPVVSDSTNRDGDIVALTESVHRIEQLLQKLVEHKTAK</sequence>
<accession>A0A3N5Y1L7</accession>
<keyword evidence="4" id="KW-1185">Reference proteome</keyword>
<dbReference type="Pfam" id="PF03703">
    <property type="entry name" value="bPH_2"/>
    <property type="match status" value="1"/>
</dbReference>
<dbReference type="InterPro" id="IPR005182">
    <property type="entry name" value="YdbS-like_PH"/>
</dbReference>
<gene>
    <name evidence="3" type="ORF">DRW07_10040</name>
</gene>
<organism evidence="3 4">
    <name type="scientific">Alteromonas sediminis</name>
    <dbReference type="NCBI Taxonomy" id="2259342"/>
    <lineage>
        <taxon>Bacteria</taxon>
        <taxon>Pseudomonadati</taxon>
        <taxon>Pseudomonadota</taxon>
        <taxon>Gammaproteobacteria</taxon>
        <taxon>Alteromonadales</taxon>
        <taxon>Alteromonadaceae</taxon>
        <taxon>Alteromonas/Salinimonas group</taxon>
        <taxon>Alteromonas</taxon>
    </lineage>
</organism>
<evidence type="ECO:0000259" key="2">
    <source>
        <dbReference type="Pfam" id="PF03703"/>
    </source>
</evidence>
<dbReference type="AlphaFoldDB" id="A0A3N5Y1L7"/>
<dbReference type="PANTHER" id="PTHR37938:SF1">
    <property type="entry name" value="BLL0215 PROTEIN"/>
    <property type="match status" value="1"/>
</dbReference>
<dbReference type="PANTHER" id="PTHR37938">
    <property type="entry name" value="BLL0215 PROTEIN"/>
    <property type="match status" value="1"/>
</dbReference>
<dbReference type="RefSeq" id="WP_124027784.1">
    <property type="nucleotide sequence ID" value="NZ_JBHRSN010000006.1"/>
</dbReference>
<comment type="caution">
    <text evidence="3">The sequence shown here is derived from an EMBL/GenBank/DDBJ whole genome shotgun (WGS) entry which is preliminary data.</text>
</comment>
<evidence type="ECO:0000256" key="1">
    <source>
        <dbReference type="SAM" id="Phobius"/>
    </source>
</evidence>
<dbReference type="Proteomes" id="UP000275281">
    <property type="component" value="Unassembled WGS sequence"/>
</dbReference>
<keyword evidence="1" id="KW-1133">Transmembrane helix</keyword>
<evidence type="ECO:0000313" key="3">
    <source>
        <dbReference type="EMBL" id="RPJ66426.1"/>
    </source>
</evidence>
<keyword evidence="1" id="KW-0472">Membrane</keyword>
<reference evidence="3 4" key="1">
    <citation type="submission" date="2018-11" db="EMBL/GenBank/DDBJ databases">
        <authorList>
            <person name="Ye M.-Q."/>
            <person name="Du Z.-J."/>
        </authorList>
    </citation>
    <scope>NUCLEOTIDE SEQUENCE [LARGE SCALE GENOMIC DNA]</scope>
    <source>
        <strain evidence="3 4">U0105</strain>
    </source>
</reference>
<feature type="transmembrane region" description="Helical" evidence="1">
    <location>
        <begin position="20"/>
        <end position="47"/>
    </location>
</feature>
<name>A0A3N5Y1L7_9ALTE</name>
<protein>
    <submittedName>
        <fullName evidence="3">PH domain-containing protein</fullName>
    </submittedName>
</protein>